<reference evidence="3" key="3">
    <citation type="submission" date="2019-12" db="UniProtKB">
        <authorList>
            <consortium name="WormBaseParasite"/>
        </authorList>
    </citation>
    <scope>IDENTIFICATION</scope>
</reference>
<evidence type="ECO:0000313" key="3">
    <source>
        <dbReference type="WBParaSite" id="Bm17753.1"/>
    </source>
</evidence>
<organism evidence="1">
    <name type="scientific">Brugia malayi</name>
    <name type="common">Filarial nematode worm</name>
    <dbReference type="NCBI Taxonomy" id="6279"/>
    <lineage>
        <taxon>Eukaryota</taxon>
        <taxon>Metazoa</taxon>
        <taxon>Ecdysozoa</taxon>
        <taxon>Nematoda</taxon>
        <taxon>Chromadorea</taxon>
        <taxon>Rhabditida</taxon>
        <taxon>Spirurina</taxon>
        <taxon>Spiruromorpha</taxon>
        <taxon>Filarioidea</taxon>
        <taxon>Onchocercidae</taxon>
        <taxon>Brugia</taxon>
    </lineage>
</organism>
<sequence length="70" mass="7643">MVSMKSTEQASTPMHRINLKKALLSTCPLETNAQMAYTDESKAESILSMSPVQQGENAVIIIPPKHKISS</sequence>
<dbReference type="GeneID" id="66058977"/>
<dbReference type="EMBL" id="CAAKNF010000195">
    <property type="protein sequence ID" value="VIO98131.1"/>
    <property type="molecule type" value="Genomic_DNA"/>
</dbReference>
<dbReference type="Proteomes" id="UP000006672">
    <property type="component" value="Unassembled WGS sequence"/>
</dbReference>
<dbReference type="RefSeq" id="XP_042937565.1">
    <property type="nucleotide sequence ID" value="XM_043081631.1"/>
</dbReference>
<reference evidence="2" key="1">
    <citation type="journal article" date="2007" name="Science">
        <title>Draft genome of the filarial nematode parasite Brugia malayi.</title>
        <authorList>
            <person name="Ghedin E."/>
            <person name="Wang S."/>
            <person name="Spiro D."/>
            <person name="Caler E."/>
            <person name="Zhao Q."/>
            <person name="Crabtree J."/>
            <person name="Allen J.E."/>
            <person name="Delcher A.L."/>
            <person name="Guiliano D.B."/>
            <person name="Miranda-Saavedra D."/>
            <person name="Angiuoli S.V."/>
            <person name="Creasy T."/>
            <person name="Amedeo P."/>
            <person name="Haas B."/>
            <person name="El-Sayed N.M."/>
            <person name="Wortman J.R."/>
            <person name="Feldblyum T."/>
            <person name="Tallon L."/>
            <person name="Schatz M."/>
            <person name="Shumway M."/>
            <person name="Koo H."/>
            <person name="Salzberg S.L."/>
            <person name="Schobel S."/>
            <person name="Pertea M."/>
            <person name="Pop M."/>
            <person name="White O."/>
            <person name="Barton G.J."/>
            <person name="Carlow C.K."/>
            <person name="Crawford M.J."/>
            <person name="Daub J."/>
            <person name="Dimmic M.W."/>
            <person name="Estes C.F."/>
            <person name="Foster J.M."/>
            <person name="Ganatra M."/>
            <person name="Gregory W.F."/>
            <person name="Johnson N.M."/>
            <person name="Jin J."/>
            <person name="Komuniecki R."/>
            <person name="Korf I."/>
            <person name="Kumar S."/>
            <person name="Laney S."/>
            <person name="Li B.W."/>
            <person name="Li W."/>
            <person name="Lindblom T.H."/>
            <person name="Lustigman S."/>
            <person name="Ma D."/>
            <person name="Maina C.V."/>
            <person name="Martin D.M."/>
            <person name="McCarter J.P."/>
            <person name="McReynolds L."/>
            <person name="Mitreva M."/>
            <person name="Nutman T.B."/>
            <person name="Parkinson J."/>
            <person name="Peregrin-Alvarez J.M."/>
            <person name="Poole C."/>
            <person name="Ren Q."/>
            <person name="Saunders L."/>
            <person name="Sluder A.E."/>
            <person name="Smith K."/>
            <person name="Stanke M."/>
            <person name="Unnasch T.R."/>
            <person name="Ware J."/>
            <person name="Wei A.D."/>
            <person name="Weil G."/>
            <person name="Williams D.J."/>
            <person name="Zhang Y."/>
            <person name="Williams S.A."/>
            <person name="Fraser-Liggett C."/>
            <person name="Slatko B."/>
            <person name="Blaxter M.L."/>
            <person name="Scott A.L."/>
        </authorList>
    </citation>
    <scope>NUCLEOTIDE SEQUENCE</scope>
    <source>
        <strain evidence="2">FR3</strain>
    </source>
</reference>
<gene>
    <name evidence="1 3" type="primary">Bm17753</name>
    <name evidence="1" type="ORF">BM_BM17753</name>
</gene>
<name>A0A4E9FME1_BRUMA</name>
<reference evidence="1" key="2">
    <citation type="submission" date="2019-04" db="EMBL/GenBank/DDBJ databases">
        <authorList>
            <person name="Howe K."/>
            <person name="Paulini M."/>
            <person name="Williams G."/>
        </authorList>
    </citation>
    <scope>NUCLEOTIDE SEQUENCE [LARGE SCALE GENOMIC DNA]</scope>
    <source>
        <strain evidence="1">FR3</strain>
    </source>
</reference>
<dbReference type="WBParaSite" id="Bm17753.1">
    <property type="protein sequence ID" value="Bm17753.1"/>
    <property type="gene ID" value="WBGene00268895"/>
</dbReference>
<dbReference type="KEGG" id="bmy:BM_BM17753"/>
<protein>
    <submittedName>
        <fullName evidence="1 3">Uncharacterized protein</fullName>
    </submittedName>
</protein>
<evidence type="ECO:0000313" key="2">
    <source>
        <dbReference type="Proteomes" id="UP000006672"/>
    </source>
</evidence>
<dbReference type="CTD" id="66058977"/>
<accession>A0A5S6PE69</accession>
<dbReference type="AlphaFoldDB" id="A0A4E9FME1"/>
<accession>A0A4E9FME1</accession>
<proteinExistence type="predicted"/>
<keyword evidence="2" id="KW-1185">Reference proteome</keyword>
<evidence type="ECO:0000313" key="1">
    <source>
        <dbReference type="EMBL" id="VIO98131.1"/>
    </source>
</evidence>